<evidence type="ECO:0000313" key="2">
    <source>
        <dbReference type="EMBL" id="TKR97190.1"/>
    </source>
</evidence>
<evidence type="ECO:0000256" key="1">
    <source>
        <dbReference type="SAM" id="Phobius"/>
    </source>
</evidence>
<dbReference type="AlphaFoldDB" id="A0A4U5PKP4"/>
<accession>A0A4U5PKP4</accession>
<dbReference type="EMBL" id="RCHU01000722">
    <property type="protein sequence ID" value="TKR97190.1"/>
    <property type="molecule type" value="Genomic_DNA"/>
</dbReference>
<reference evidence="2" key="1">
    <citation type="submission" date="2018-10" db="EMBL/GenBank/DDBJ databases">
        <title>Population genomic analysis revealed the cold adaptation of white poplar.</title>
        <authorList>
            <person name="Liu Y.-J."/>
        </authorList>
    </citation>
    <scope>NUCLEOTIDE SEQUENCE [LARGE SCALE GENOMIC DNA]</scope>
    <source>
        <strain evidence="2">PAL-ZL1</strain>
    </source>
</reference>
<name>A0A4U5PKP4_POPAL</name>
<keyword evidence="1" id="KW-0472">Membrane</keyword>
<feature type="transmembrane region" description="Helical" evidence="1">
    <location>
        <begin position="105"/>
        <end position="124"/>
    </location>
</feature>
<sequence>MESRSFSPGGLPNACPSFTKKEWNPDRSALVFSQFKILVCIIQFSPGGLPNACPSFTKKEWNPDRLKGKGTLVCRDVAATRKSGLILGVLKCSARAGGLAWIKRLFVALIYTWLVCLHFFVLVAGSCNTTFFLCHSSYRLLYFVWIFSESLIV</sequence>
<proteinExistence type="predicted"/>
<organism evidence="2">
    <name type="scientific">Populus alba</name>
    <name type="common">White poplar</name>
    <dbReference type="NCBI Taxonomy" id="43335"/>
    <lineage>
        <taxon>Eukaryota</taxon>
        <taxon>Viridiplantae</taxon>
        <taxon>Streptophyta</taxon>
        <taxon>Embryophyta</taxon>
        <taxon>Tracheophyta</taxon>
        <taxon>Spermatophyta</taxon>
        <taxon>Magnoliopsida</taxon>
        <taxon>eudicotyledons</taxon>
        <taxon>Gunneridae</taxon>
        <taxon>Pentapetalae</taxon>
        <taxon>rosids</taxon>
        <taxon>fabids</taxon>
        <taxon>Malpighiales</taxon>
        <taxon>Salicaceae</taxon>
        <taxon>Saliceae</taxon>
        <taxon>Populus</taxon>
    </lineage>
</organism>
<gene>
    <name evidence="2" type="ORF">D5086_0000214130</name>
</gene>
<keyword evidence="1" id="KW-0812">Transmembrane</keyword>
<protein>
    <submittedName>
        <fullName evidence="2">Uncharacterized protein</fullName>
    </submittedName>
</protein>
<keyword evidence="1" id="KW-1133">Transmembrane helix</keyword>
<comment type="caution">
    <text evidence="2">The sequence shown here is derived from an EMBL/GenBank/DDBJ whole genome shotgun (WGS) entry which is preliminary data.</text>
</comment>